<dbReference type="InterPro" id="IPR013078">
    <property type="entry name" value="His_Pase_superF_clade-1"/>
</dbReference>
<dbReference type="InterPro" id="IPR001345">
    <property type="entry name" value="PG/BPGM_mutase_AS"/>
</dbReference>
<dbReference type="Pfam" id="PF00300">
    <property type="entry name" value="His_Phos_1"/>
    <property type="match status" value="1"/>
</dbReference>
<dbReference type="GeneID" id="78477874"/>
<protein>
    <submittedName>
        <fullName evidence="2">Phosphoglycerate mutase (2,3-diphosphoglycerate-independent)</fullName>
    </submittedName>
</protein>
<keyword evidence="4" id="KW-1185">Reference proteome</keyword>
<dbReference type="OrthoDB" id="9782128at2"/>
<dbReference type="SMART" id="SM00855">
    <property type="entry name" value="PGAM"/>
    <property type="match status" value="1"/>
</dbReference>
<dbReference type="EMBL" id="CP011391">
    <property type="protein sequence ID" value="AMK54249.1"/>
    <property type="molecule type" value="Genomic_DNA"/>
</dbReference>
<dbReference type="GO" id="GO:0016791">
    <property type="term" value="F:phosphatase activity"/>
    <property type="evidence" value="ECO:0007669"/>
    <property type="project" value="TreeGrafter"/>
</dbReference>
<dbReference type="STRING" id="1702221.AALO17_11150"/>
<evidence type="ECO:0000313" key="3">
    <source>
        <dbReference type="EMBL" id="OLU45224.1"/>
    </source>
</evidence>
<feature type="binding site" evidence="1">
    <location>
        <begin position="9"/>
        <end position="16"/>
    </location>
    <ligand>
        <name>substrate</name>
    </ligand>
</feature>
<gene>
    <name evidence="2" type="ORF">AALO17_11150</name>
    <name evidence="3" type="ORF">BO223_05925</name>
</gene>
<dbReference type="InterPro" id="IPR050275">
    <property type="entry name" value="PGM_Phosphatase"/>
</dbReference>
<evidence type="ECO:0000256" key="1">
    <source>
        <dbReference type="PIRSR" id="PIRSR613078-2"/>
    </source>
</evidence>
<dbReference type="PATRIC" id="fig|1702221.3.peg.1075"/>
<evidence type="ECO:0000313" key="5">
    <source>
        <dbReference type="Proteomes" id="UP000186758"/>
    </source>
</evidence>
<dbReference type="Proteomes" id="UP000069771">
    <property type="component" value="Chromosome"/>
</dbReference>
<reference evidence="3 5" key="2">
    <citation type="submission" date="2016-11" db="EMBL/GenBank/DDBJ databases">
        <title>Description of two novel members of the family Erysipelotrichaceae: Ileibacterium lipovorans gen. nov., sp. nov. and Dubosiella newyorkensis, gen. nov., sp. nov.</title>
        <authorList>
            <person name="Cox L.M."/>
            <person name="Sohn J."/>
            <person name="Tyrrell K.L."/>
            <person name="Citron D.M."/>
            <person name="Lawson P.A."/>
            <person name="Patel N.B."/>
            <person name="Iizumi T."/>
            <person name="Perez-Perez G.I."/>
            <person name="Goldstein E.J."/>
            <person name="Blaser M.J."/>
        </authorList>
    </citation>
    <scope>NUCLEOTIDE SEQUENCE [LARGE SCALE GENOMIC DNA]</scope>
    <source>
        <strain evidence="3 5">NYU-BL-K8</strain>
    </source>
</reference>
<dbReference type="RefSeq" id="WP_075885329.1">
    <property type="nucleotide sequence ID" value="NZ_CAMTMS010000082.1"/>
</dbReference>
<dbReference type="EMBL" id="MPJZ01000052">
    <property type="protein sequence ID" value="OLU45224.1"/>
    <property type="molecule type" value="Genomic_DNA"/>
</dbReference>
<dbReference type="AlphaFoldDB" id="A0A140DUC2"/>
<dbReference type="CDD" id="cd07067">
    <property type="entry name" value="HP_PGM_like"/>
    <property type="match status" value="1"/>
</dbReference>
<dbReference type="Gene3D" id="3.40.50.1240">
    <property type="entry name" value="Phosphoglycerate mutase-like"/>
    <property type="match status" value="1"/>
</dbReference>
<dbReference type="KEGG" id="fro:AALO17_11150"/>
<feature type="binding site" evidence="1">
    <location>
        <position position="62"/>
    </location>
    <ligand>
        <name>substrate</name>
    </ligand>
</feature>
<dbReference type="SUPFAM" id="SSF53254">
    <property type="entry name" value="Phosphoglycerate mutase-like"/>
    <property type="match status" value="1"/>
</dbReference>
<dbReference type="InterPro" id="IPR029033">
    <property type="entry name" value="His_PPase_superfam"/>
</dbReference>
<dbReference type="GO" id="GO:0005737">
    <property type="term" value="C:cytoplasm"/>
    <property type="evidence" value="ECO:0007669"/>
    <property type="project" value="TreeGrafter"/>
</dbReference>
<dbReference type="PANTHER" id="PTHR48100">
    <property type="entry name" value="BROAD-SPECIFICITY PHOSPHATASE YOR283W-RELATED"/>
    <property type="match status" value="1"/>
</dbReference>
<evidence type="ECO:0000313" key="2">
    <source>
        <dbReference type="EMBL" id="AMK54249.1"/>
    </source>
</evidence>
<accession>A0A140DUC2</accession>
<name>A0A140DUC2_9FIRM</name>
<evidence type="ECO:0000313" key="4">
    <source>
        <dbReference type="Proteomes" id="UP000069771"/>
    </source>
</evidence>
<organism evidence="2 4">
    <name type="scientific">Faecalibaculum rodentium</name>
    <dbReference type="NCBI Taxonomy" id="1702221"/>
    <lineage>
        <taxon>Bacteria</taxon>
        <taxon>Bacillati</taxon>
        <taxon>Bacillota</taxon>
        <taxon>Erysipelotrichia</taxon>
        <taxon>Erysipelotrichales</taxon>
        <taxon>Erysipelotrichaceae</taxon>
        <taxon>Faecalibaculum</taxon>
    </lineage>
</organism>
<proteinExistence type="predicted"/>
<dbReference type="Proteomes" id="UP000186758">
    <property type="component" value="Unassembled WGS sequence"/>
</dbReference>
<dbReference type="PANTHER" id="PTHR48100:SF5">
    <property type="entry name" value="HISTIDINE PHOSPHATASE FAMILY PROTEIN"/>
    <property type="match status" value="1"/>
</dbReference>
<reference evidence="2 4" key="1">
    <citation type="journal article" date="2016" name="Gut Pathog.">
        <title>Whole genome sequencing of "Faecalibaculum rodentium" ALO17, isolated from C57BL/6J laboratory mouse feces.</title>
        <authorList>
            <person name="Lim S."/>
            <person name="Chang D.H."/>
            <person name="Ahn S."/>
            <person name="Kim B.C."/>
        </authorList>
    </citation>
    <scope>NUCLEOTIDE SEQUENCE [LARGE SCALE GENOMIC DNA]</scope>
    <source>
        <strain evidence="2 4">Alo17</strain>
    </source>
</reference>
<dbReference type="PROSITE" id="PS00175">
    <property type="entry name" value="PG_MUTASE"/>
    <property type="match status" value="1"/>
</dbReference>
<sequence>MKKKLYLMRHGQTMFNEQDRVQGVCDSPLTEKGKEQALYTRDHYFREREIQTDLAISSTQERASDTLELVTEQPYDRLKGIKEMSFGLYEGWLNKMVPRDWETSLPHYGGELFSDAGNRMKETLTEVMKQPDTESVLAVSHGCAIRAFLTACDMKPPRFNNCSVAELDWDPETGIFSLSEIWQNPLL</sequence>